<dbReference type="Proteomes" id="UP001464891">
    <property type="component" value="Unassembled WGS sequence"/>
</dbReference>
<dbReference type="SUPFAM" id="SSF109854">
    <property type="entry name" value="DinB/YfiT-like putative metalloenzymes"/>
    <property type="match status" value="1"/>
</dbReference>
<evidence type="ECO:0000313" key="3">
    <source>
        <dbReference type="EMBL" id="MEP0816472.1"/>
    </source>
</evidence>
<name>A0ABV0J3W5_9CYAN</name>
<keyword evidence="2" id="KW-0479">Metal-binding</keyword>
<dbReference type="PANTHER" id="PTHR37302">
    <property type="entry name" value="SLR1116 PROTEIN"/>
    <property type="match status" value="1"/>
</dbReference>
<evidence type="ECO:0000256" key="1">
    <source>
        <dbReference type="ARBA" id="ARBA00008635"/>
    </source>
</evidence>
<dbReference type="Pfam" id="PF05163">
    <property type="entry name" value="DinB"/>
    <property type="match status" value="1"/>
</dbReference>
<comment type="caution">
    <text evidence="3">The sequence shown here is derived from an EMBL/GenBank/DDBJ whole genome shotgun (WGS) entry which is preliminary data.</text>
</comment>
<comment type="similarity">
    <text evidence="1">Belongs to the DinB family.</text>
</comment>
<proteinExistence type="inferred from homology"/>
<dbReference type="EMBL" id="JAMPKM010000002">
    <property type="protein sequence ID" value="MEP0816472.1"/>
    <property type="molecule type" value="Genomic_DNA"/>
</dbReference>
<gene>
    <name evidence="3" type="ORF">NC998_05110</name>
</gene>
<sequence>MNLKSHFVTIAKYNAWANARLYKMARELPNEAYRKNVGAYFGSLQGTLNHILTADRIWMRRITGTGEHPDKLNAIAFEDLPSLQAAREAEDDRILQFIEGLTEAELNQELSYHTLDGAAHRQPLGEILSHFFNHQTHHRGQAHAILTILGVAEPVSLDLLMMFREAKGS</sequence>
<accession>A0ABV0J3W5</accession>
<evidence type="ECO:0000256" key="2">
    <source>
        <dbReference type="ARBA" id="ARBA00022723"/>
    </source>
</evidence>
<dbReference type="InterPro" id="IPR007837">
    <property type="entry name" value="DinB"/>
</dbReference>
<dbReference type="PANTHER" id="PTHR37302:SF1">
    <property type="entry name" value="PROTEIN DINB"/>
    <property type="match status" value="1"/>
</dbReference>
<keyword evidence="4" id="KW-1185">Reference proteome</keyword>
<protein>
    <submittedName>
        <fullName evidence="3">DinB family protein</fullName>
    </submittedName>
</protein>
<dbReference type="InterPro" id="IPR034660">
    <property type="entry name" value="DinB/YfiT-like"/>
</dbReference>
<organism evidence="3 4">
    <name type="scientific">Trichocoleus desertorum GB2-A4</name>
    <dbReference type="NCBI Taxonomy" id="2933944"/>
    <lineage>
        <taxon>Bacteria</taxon>
        <taxon>Bacillati</taxon>
        <taxon>Cyanobacteriota</taxon>
        <taxon>Cyanophyceae</taxon>
        <taxon>Leptolyngbyales</taxon>
        <taxon>Trichocoleusaceae</taxon>
        <taxon>Trichocoleus</taxon>
    </lineage>
</organism>
<reference evidence="3 4" key="1">
    <citation type="submission" date="2022-04" db="EMBL/GenBank/DDBJ databases">
        <title>Positive selection, recombination, and allopatry shape intraspecific diversity of widespread and dominant cyanobacteria.</title>
        <authorList>
            <person name="Wei J."/>
            <person name="Shu W."/>
            <person name="Hu C."/>
        </authorList>
    </citation>
    <scope>NUCLEOTIDE SEQUENCE [LARGE SCALE GENOMIC DNA]</scope>
    <source>
        <strain evidence="3 4">GB2-A4</strain>
    </source>
</reference>
<evidence type="ECO:0000313" key="4">
    <source>
        <dbReference type="Proteomes" id="UP001464891"/>
    </source>
</evidence>
<dbReference type="RefSeq" id="WP_190433847.1">
    <property type="nucleotide sequence ID" value="NZ_JAMPKM010000002.1"/>
</dbReference>
<dbReference type="Gene3D" id="1.20.120.450">
    <property type="entry name" value="dinb family like domain"/>
    <property type="match status" value="1"/>
</dbReference>